<protein>
    <submittedName>
        <fullName evidence="2">Uncharacterized protein</fullName>
    </submittedName>
</protein>
<gene>
    <name evidence="2" type="ORF">ACFQ22_07910</name>
</gene>
<evidence type="ECO:0000313" key="3">
    <source>
        <dbReference type="Proteomes" id="UP001597156"/>
    </source>
</evidence>
<feature type="transmembrane region" description="Helical" evidence="1">
    <location>
        <begin position="84"/>
        <end position="103"/>
    </location>
</feature>
<sequence>MSLAIDIFITLYALLTMAASVIHLWSKDVSFLLIVALFLSAFITLTSLMISSRLLSLDTLLLGLVGISVFTFANGYHLYGKPHWSHHLIRLILHIAIFIAALMTW</sequence>
<feature type="transmembrane region" description="Helical" evidence="1">
    <location>
        <begin position="7"/>
        <end position="25"/>
    </location>
</feature>
<keyword evidence="1" id="KW-0812">Transmembrane</keyword>
<comment type="caution">
    <text evidence="2">The sequence shown here is derived from an EMBL/GenBank/DDBJ whole genome shotgun (WGS) entry which is preliminary data.</text>
</comment>
<organism evidence="2 3">
    <name type="scientific">Lentilactobacillus raoultii</name>
    <dbReference type="NCBI Taxonomy" id="1987503"/>
    <lineage>
        <taxon>Bacteria</taxon>
        <taxon>Bacillati</taxon>
        <taxon>Bacillota</taxon>
        <taxon>Bacilli</taxon>
        <taxon>Lactobacillales</taxon>
        <taxon>Lactobacillaceae</taxon>
        <taxon>Lentilactobacillus</taxon>
    </lineage>
</organism>
<name>A0ABW3PLK9_9LACO</name>
<evidence type="ECO:0000256" key="1">
    <source>
        <dbReference type="SAM" id="Phobius"/>
    </source>
</evidence>
<accession>A0ABW3PLK9</accession>
<dbReference type="RefSeq" id="WP_225419073.1">
    <property type="nucleotide sequence ID" value="NZ_JBHTLH010000019.1"/>
</dbReference>
<keyword evidence="1" id="KW-0472">Membrane</keyword>
<feature type="transmembrane region" description="Helical" evidence="1">
    <location>
        <begin position="31"/>
        <end position="50"/>
    </location>
</feature>
<keyword evidence="3" id="KW-1185">Reference proteome</keyword>
<evidence type="ECO:0000313" key="2">
    <source>
        <dbReference type="EMBL" id="MFD1125278.1"/>
    </source>
</evidence>
<dbReference type="EMBL" id="JBHTLH010000019">
    <property type="protein sequence ID" value="MFD1125278.1"/>
    <property type="molecule type" value="Genomic_DNA"/>
</dbReference>
<feature type="transmembrane region" description="Helical" evidence="1">
    <location>
        <begin position="57"/>
        <end position="78"/>
    </location>
</feature>
<reference evidence="3" key="1">
    <citation type="journal article" date="2019" name="Int. J. Syst. Evol. Microbiol.">
        <title>The Global Catalogue of Microorganisms (GCM) 10K type strain sequencing project: providing services to taxonomists for standard genome sequencing and annotation.</title>
        <authorList>
            <consortium name="The Broad Institute Genomics Platform"/>
            <consortium name="The Broad Institute Genome Sequencing Center for Infectious Disease"/>
            <person name="Wu L."/>
            <person name="Ma J."/>
        </authorList>
    </citation>
    <scope>NUCLEOTIDE SEQUENCE [LARGE SCALE GENOMIC DNA]</scope>
    <source>
        <strain evidence="3">CCUG 71848</strain>
    </source>
</reference>
<keyword evidence="1" id="KW-1133">Transmembrane helix</keyword>
<proteinExistence type="predicted"/>
<dbReference type="Proteomes" id="UP001597156">
    <property type="component" value="Unassembled WGS sequence"/>
</dbReference>